<sequence length="81" mass="9402">FLQRSRVFTLKSSSRIIFPQAGENFRLQQRWKRLLNTPPPFQQQGLHPPLSTVRSKSFPPVMPQLLTQSLCPPTTTLPFQR</sequence>
<accession>A0ABU7BLQ5</accession>
<feature type="non-terminal residue" evidence="1">
    <location>
        <position position="1"/>
    </location>
</feature>
<evidence type="ECO:0000313" key="2">
    <source>
        <dbReference type="Proteomes" id="UP001345963"/>
    </source>
</evidence>
<organism evidence="1 2">
    <name type="scientific">Ataeniobius toweri</name>
    <dbReference type="NCBI Taxonomy" id="208326"/>
    <lineage>
        <taxon>Eukaryota</taxon>
        <taxon>Metazoa</taxon>
        <taxon>Chordata</taxon>
        <taxon>Craniata</taxon>
        <taxon>Vertebrata</taxon>
        <taxon>Euteleostomi</taxon>
        <taxon>Actinopterygii</taxon>
        <taxon>Neopterygii</taxon>
        <taxon>Teleostei</taxon>
        <taxon>Neoteleostei</taxon>
        <taxon>Acanthomorphata</taxon>
        <taxon>Ovalentaria</taxon>
        <taxon>Atherinomorphae</taxon>
        <taxon>Cyprinodontiformes</taxon>
        <taxon>Goodeidae</taxon>
        <taxon>Ataeniobius</taxon>
    </lineage>
</organism>
<proteinExistence type="predicted"/>
<dbReference type="Proteomes" id="UP001345963">
    <property type="component" value="Unassembled WGS sequence"/>
</dbReference>
<comment type="caution">
    <text evidence="1">The sequence shown here is derived from an EMBL/GenBank/DDBJ whole genome shotgun (WGS) entry which is preliminary data.</text>
</comment>
<keyword evidence="2" id="KW-1185">Reference proteome</keyword>
<dbReference type="EMBL" id="JAHUTI010060025">
    <property type="protein sequence ID" value="MED6251592.1"/>
    <property type="molecule type" value="Genomic_DNA"/>
</dbReference>
<evidence type="ECO:0000313" key="1">
    <source>
        <dbReference type="EMBL" id="MED6251592.1"/>
    </source>
</evidence>
<gene>
    <name evidence="1" type="ORF">ATANTOWER_000198</name>
</gene>
<reference evidence="1 2" key="1">
    <citation type="submission" date="2021-07" db="EMBL/GenBank/DDBJ databases">
        <authorList>
            <person name="Palmer J.M."/>
        </authorList>
    </citation>
    <scope>NUCLEOTIDE SEQUENCE [LARGE SCALE GENOMIC DNA]</scope>
    <source>
        <strain evidence="1 2">AT_MEX2019</strain>
        <tissue evidence="1">Muscle</tissue>
    </source>
</reference>
<name>A0ABU7BLQ5_9TELE</name>
<protein>
    <submittedName>
        <fullName evidence="1">Uncharacterized protein</fullName>
    </submittedName>
</protein>